<evidence type="ECO:0000256" key="6">
    <source>
        <dbReference type="ARBA" id="ARBA00023136"/>
    </source>
</evidence>
<evidence type="ECO:0000256" key="7">
    <source>
        <dbReference type="HAMAP-Rule" id="MF_00143"/>
    </source>
</evidence>
<dbReference type="EMBL" id="LN907867">
    <property type="protein sequence ID" value="CUU43225.1"/>
    <property type="molecule type" value="Genomic_DNA"/>
</dbReference>
<dbReference type="PANTHER" id="PTHR38596">
    <property type="entry name" value="UPF0114 PROTEIN YQHA"/>
    <property type="match status" value="1"/>
</dbReference>
<feature type="transmembrane region" description="Helical" evidence="7">
    <location>
        <begin position="141"/>
        <end position="161"/>
    </location>
</feature>
<sequence length="184" mass="20322">MLERPIEKAIFLSRWMMVPFYLGLLVSLAVLVVTFMQELWHLLTHVLDTSEADIILGILALIDLSLAANLVLIVVFSGYENFVSKIDATGHPDWPDWMTKVDFPGLKQKLMASIVAISAIQLLKAFMHIDTTKASSFNNDALMWLVIVHMVFVVSGVILALTDRISSAGHGDTDSKDKADSAAH</sequence>
<keyword evidence="10" id="KW-1185">Reference proteome</keyword>
<dbReference type="Pfam" id="PF03350">
    <property type="entry name" value="UPF0114"/>
    <property type="match status" value="1"/>
</dbReference>
<comment type="similarity">
    <text evidence="2 7">Belongs to the UPF0114 family.</text>
</comment>
<dbReference type="AlphaFoldDB" id="A0A0H5BPL2"/>
<dbReference type="Proteomes" id="UP000065734">
    <property type="component" value="Chromosome I"/>
</dbReference>
<feature type="transmembrane region" description="Helical" evidence="7">
    <location>
        <begin position="54"/>
        <end position="76"/>
    </location>
</feature>
<proteinExistence type="inferred from homology"/>
<dbReference type="OrthoDB" id="9783569at2"/>
<name>A0A0H5BPL2_BLAVI</name>
<feature type="transmembrane region" description="Helical" evidence="7">
    <location>
        <begin position="110"/>
        <end position="129"/>
    </location>
</feature>
<evidence type="ECO:0000256" key="4">
    <source>
        <dbReference type="ARBA" id="ARBA00022692"/>
    </source>
</evidence>
<evidence type="ECO:0000313" key="9">
    <source>
        <dbReference type="EMBL" id="CUU43225.1"/>
    </source>
</evidence>
<evidence type="ECO:0000256" key="5">
    <source>
        <dbReference type="ARBA" id="ARBA00022989"/>
    </source>
</evidence>
<gene>
    <name evidence="8" type="ORF">BV133_1890</name>
    <name evidence="9" type="ORF">BVIRIDIS_22420</name>
</gene>
<evidence type="ECO:0000256" key="1">
    <source>
        <dbReference type="ARBA" id="ARBA00004651"/>
    </source>
</evidence>
<dbReference type="NCBIfam" id="TIGR00645">
    <property type="entry name" value="HI0507"/>
    <property type="match status" value="1"/>
</dbReference>
<organism evidence="9 10">
    <name type="scientific">Blastochloris viridis</name>
    <name type="common">Rhodopseudomonas viridis</name>
    <dbReference type="NCBI Taxonomy" id="1079"/>
    <lineage>
        <taxon>Bacteria</taxon>
        <taxon>Pseudomonadati</taxon>
        <taxon>Pseudomonadota</taxon>
        <taxon>Alphaproteobacteria</taxon>
        <taxon>Hyphomicrobiales</taxon>
        <taxon>Blastochloridaceae</taxon>
        <taxon>Blastochloris</taxon>
    </lineage>
</organism>
<protein>
    <recommendedName>
        <fullName evidence="7">UPF0114 protein BV133_1890</fullName>
    </recommendedName>
</protein>
<feature type="transmembrane region" description="Helical" evidence="7">
    <location>
        <begin position="12"/>
        <end position="34"/>
    </location>
</feature>
<reference evidence="9" key="2">
    <citation type="submission" date="2015-11" db="EMBL/GenBank/DDBJ databases">
        <authorList>
            <person name="Zhang Y."/>
            <person name="Guo Z."/>
        </authorList>
    </citation>
    <scope>NUCLEOTIDE SEQUENCE</scope>
    <source>
        <strain evidence="9">1</strain>
    </source>
</reference>
<keyword evidence="5 7" id="KW-1133">Transmembrane helix</keyword>
<evidence type="ECO:0000313" key="10">
    <source>
        <dbReference type="Proteomes" id="UP000065734"/>
    </source>
</evidence>
<accession>A0A0H5BPL2</accession>
<keyword evidence="4 7" id="KW-0812">Transmembrane</keyword>
<dbReference type="InterPro" id="IPR020761">
    <property type="entry name" value="UPF0114_bac"/>
</dbReference>
<comment type="subcellular location">
    <subcellularLocation>
        <location evidence="1 7">Cell membrane</location>
        <topology evidence="1 7">Multi-pass membrane protein</topology>
    </subcellularLocation>
</comment>
<evidence type="ECO:0000313" key="8">
    <source>
        <dbReference type="EMBL" id="BAR99483.1"/>
    </source>
</evidence>
<dbReference type="EMBL" id="AP014854">
    <property type="protein sequence ID" value="BAR99483.1"/>
    <property type="molecule type" value="Genomic_DNA"/>
</dbReference>
<reference evidence="8" key="1">
    <citation type="journal article" date="2015" name="Genome Announc.">
        <title>Complete Genome Sequence of the Bacteriochlorophyll b-Producing Photosynthetic Bacterium Blastochloris viridis.</title>
        <authorList>
            <person name="Tsukatani Y."/>
            <person name="Hirose Y."/>
            <person name="Harada J."/>
            <person name="Misawa N."/>
            <person name="Mori K."/>
            <person name="Inoue K."/>
            <person name="Tamiaki H."/>
        </authorList>
    </citation>
    <scope>NUCLEOTIDE SEQUENCE [LARGE SCALE GENOMIC DNA]</scope>
    <source>
        <strain evidence="8">DSM 133</strain>
    </source>
</reference>
<evidence type="ECO:0000256" key="2">
    <source>
        <dbReference type="ARBA" id="ARBA00005774"/>
    </source>
</evidence>
<dbReference type="PANTHER" id="PTHR38596:SF1">
    <property type="entry name" value="UPF0114 PROTEIN YQHA"/>
    <property type="match status" value="1"/>
</dbReference>
<dbReference type="GO" id="GO:0005886">
    <property type="term" value="C:plasma membrane"/>
    <property type="evidence" value="ECO:0007669"/>
    <property type="project" value="UniProtKB-SubCell"/>
</dbReference>
<dbReference type="STRING" id="1079.BVIR_2798"/>
<keyword evidence="3 7" id="KW-1003">Cell membrane</keyword>
<dbReference type="HAMAP" id="MF_00143">
    <property type="entry name" value="UPF0114"/>
    <property type="match status" value="1"/>
</dbReference>
<reference evidence="10" key="3">
    <citation type="journal article" date="2016" name="Genome Announc.">
        <title>Revised genome sequence of the purple photosynthetic bacterium Blastochloris viridis.</title>
        <authorList>
            <person name="Liu L.N."/>
            <person name="Faulkner M."/>
            <person name="Liu X."/>
            <person name="Huang F."/>
            <person name="Darby A.C."/>
            <person name="Hall N."/>
        </authorList>
    </citation>
    <scope>NUCLEOTIDE SEQUENCE [LARGE SCALE GENOMIC DNA]</scope>
    <source>
        <strain evidence="10">ATCC 19567 / DSM 133 / F</strain>
    </source>
</reference>
<evidence type="ECO:0000256" key="3">
    <source>
        <dbReference type="ARBA" id="ARBA00022475"/>
    </source>
</evidence>
<dbReference type="InterPro" id="IPR005134">
    <property type="entry name" value="UPF0114"/>
</dbReference>
<dbReference type="RefSeq" id="WP_055038146.1">
    <property type="nucleotide sequence ID" value="NZ_AP014854.2"/>
</dbReference>
<dbReference type="KEGG" id="bvr:BVIR_2798"/>
<keyword evidence="6 7" id="KW-0472">Membrane</keyword>